<keyword evidence="2" id="KW-0687">Ribonucleoprotein</keyword>
<protein>
    <submittedName>
        <fullName evidence="2">SSU ribosomal protein S15p (S13e)</fullName>
    </submittedName>
</protein>
<reference evidence="2" key="1">
    <citation type="submission" date="2020-02" db="EMBL/GenBank/DDBJ databases">
        <authorList>
            <person name="Meier V. D."/>
        </authorList>
    </citation>
    <scope>NUCLEOTIDE SEQUENCE</scope>
    <source>
        <strain evidence="2">AVDCRST_MAG53</strain>
    </source>
</reference>
<evidence type="ECO:0000256" key="1">
    <source>
        <dbReference type="SAM" id="MobiDB-lite"/>
    </source>
</evidence>
<organism evidence="2">
    <name type="scientific">uncultured Solirubrobacteraceae bacterium</name>
    <dbReference type="NCBI Taxonomy" id="1162706"/>
    <lineage>
        <taxon>Bacteria</taxon>
        <taxon>Bacillati</taxon>
        <taxon>Actinomycetota</taxon>
        <taxon>Thermoleophilia</taxon>
        <taxon>Solirubrobacterales</taxon>
        <taxon>Solirubrobacteraceae</taxon>
        <taxon>environmental samples</taxon>
    </lineage>
</organism>
<feature type="non-terminal residue" evidence="2">
    <location>
        <position position="90"/>
    </location>
</feature>
<feature type="compositionally biased region" description="Basic and acidic residues" evidence="1">
    <location>
        <begin position="1"/>
        <end position="13"/>
    </location>
</feature>
<sequence length="90" mass="9710">DHALTSTHAGDRHAVRRKSAGHREHPGPDRPPDAAHQRPDAAPPLAQEGPPLPSWPAHARRSAPPPPELPREVRPRGVPRADQAARPAQV</sequence>
<dbReference type="AlphaFoldDB" id="A0A6J4SB25"/>
<feature type="non-terminal residue" evidence="2">
    <location>
        <position position="1"/>
    </location>
</feature>
<keyword evidence="2" id="KW-0689">Ribosomal protein</keyword>
<name>A0A6J4SB25_9ACTN</name>
<accession>A0A6J4SB25</accession>
<proteinExistence type="predicted"/>
<gene>
    <name evidence="2" type="ORF">AVDCRST_MAG53-1701</name>
</gene>
<feature type="compositionally biased region" description="Basic and acidic residues" evidence="1">
    <location>
        <begin position="21"/>
        <end position="39"/>
    </location>
</feature>
<dbReference type="EMBL" id="CADCVR010000052">
    <property type="protein sequence ID" value="CAA9494187.1"/>
    <property type="molecule type" value="Genomic_DNA"/>
</dbReference>
<dbReference type="GO" id="GO:0005840">
    <property type="term" value="C:ribosome"/>
    <property type="evidence" value="ECO:0007669"/>
    <property type="project" value="UniProtKB-KW"/>
</dbReference>
<evidence type="ECO:0000313" key="2">
    <source>
        <dbReference type="EMBL" id="CAA9494187.1"/>
    </source>
</evidence>
<feature type="region of interest" description="Disordered" evidence="1">
    <location>
        <begin position="1"/>
        <end position="90"/>
    </location>
</feature>